<evidence type="ECO:0000256" key="1">
    <source>
        <dbReference type="SAM" id="Phobius"/>
    </source>
</evidence>
<name>A0A2V3A6Q7_9BACI</name>
<proteinExistence type="predicted"/>
<dbReference type="EMBL" id="QGTW01000001">
    <property type="protein sequence ID" value="PWW32592.1"/>
    <property type="molecule type" value="Genomic_DNA"/>
</dbReference>
<keyword evidence="1" id="KW-1133">Transmembrane helix</keyword>
<evidence type="ECO:0000313" key="3">
    <source>
        <dbReference type="Proteomes" id="UP000247150"/>
    </source>
</evidence>
<organism evidence="2 3">
    <name type="scientific">Cytobacillus oceanisediminis</name>
    <dbReference type="NCBI Taxonomy" id="665099"/>
    <lineage>
        <taxon>Bacteria</taxon>
        <taxon>Bacillati</taxon>
        <taxon>Bacillota</taxon>
        <taxon>Bacilli</taxon>
        <taxon>Bacillales</taxon>
        <taxon>Bacillaceae</taxon>
        <taxon>Cytobacillus</taxon>
    </lineage>
</organism>
<dbReference type="Proteomes" id="UP000247150">
    <property type="component" value="Unassembled WGS sequence"/>
</dbReference>
<feature type="transmembrane region" description="Helical" evidence="1">
    <location>
        <begin position="73"/>
        <end position="95"/>
    </location>
</feature>
<dbReference type="AlphaFoldDB" id="A0A2V3A6Q7"/>
<evidence type="ECO:0000313" key="2">
    <source>
        <dbReference type="EMBL" id="PWW32592.1"/>
    </source>
</evidence>
<keyword evidence="1" id="KW-0472">Membrane</keyword>
<protein>
    <submittedName>
        <fullName evidence="2">Uncharacterized protein</fullName>
    </submittedName>
</protein>
<reference evidence="2 3" key="1">
    <citation type="submission" date="2018-05" db="EMBL/GenBank/DDBJ databases">
        <title>Freshwater and sediment microbial communities from various areas in North America, analyzing microbe dynamics in response to fracking.</title>
        <authorList>
            <person name="Lamendella R."/>
        </authorList>
    </citation>
    <scope>NUCLEOTIDE SEQUENCE [LARGE SCALE GENOMIC DNA]</scope>
    <source>
        <strain evidence="2 3">15_TX</strain>
    </source>
</reference>
<sequence>MKFINFFLYSFFLHAIFQLSFFYADDNFRKPLSDYSHSDIVRTIILLIIVFSYFRLALNLFERFKGISTKLKVVITIFSFVVSIFVIGFFLAVYFEGTFNAS</sequence>
<accession>A0A2V3A6Q7</accession>
<keyword evidence="1" id="KW-0812">Transmembrane</keyword>
<gene>
    <name evidence="2" type="ORF">DFO73_101857</name>
</gene>
<comment type="caution">
    <text evidence="2">The sequence shown here is derived from an EMBL/GenBank/DDBJ whole genome shotgun (WGS) entry which is preliminary data.</text>
</comment>
<feature type="transmembrane region" description="Helical" evidence="1">
    <location>
        <begin position="40"/>
        <end position="61"/>
    </location>
</feature>